<evidence type="ECO:0000313" key="1">
    <source>
        <dbReference type="EMBL" id="NBI30224.1"/>
    </source>
</evidence>
<dbReference type="EMBL" id="SIJB01000030">
    <property type="protein sequence ID" value="NBI30224.1"/>
    <property type="molecule type" value="Genomic_DNA"/>
</dbReference>
<proteinExistence type="predicted"/>
<gene>
    <name evidence="1" type="ORF">ERL59_14840</name>
</gene>
<dbReference type="Proteomes" id="UP000448943">
    <property type="component" value="Unassembled WGS sequence"/>
</dbReference>
<evidence type="ECO:0000313" key="2">
    <source>
        <dbReference type="Proteomes" id="UP000448943"/>
    </source>
</evidence>
<organism evidence="1 2">
    <name type="scientific">Chengkuizengella marina</name>
    <dbReference type="NCBI Taxonomy" id="2507566"/>
    <lineage>
        <taxon>Bacteria</taxon>
        <taxon>Bacillati</taxon>
        <taxon>Bacillota</taxon>
        <taxon>Bacilli</taxon>
        <taxon>Bacillales</taxon>
        <taxon>Paenibacillaceae</taxon>
        <taxon>Chengkuizengella</taxon>
    </lineage>
</organism>
<keyword evidence="2" id="KW-1185">Reference proteome</keyword>
<name>A0A6N9Q6I4_9BACL</name>
<sequence>MIKSMIHCPISGCIVQNCLDADGKPIIEQYVVSTNIVDICIDIKNNSIYCDPQRTGGLTNLIENCTIIAKLLSPKGKIIKKIKVFPGQKKSMIARGVCTLEIEGEQAMVVGSCKVPPDTCDLSMQNLPPTCNRVSGSYEGTIIMSKNYQECCH</sequence>
<protein>
    <recommendedName>
        <fullName evidence="3">DUF4280 domain-containing protein</fullName>
    </recommendedName>
</protein>
<comment type="caution">
    <text evidence="1">The sequence shown here is derived from an EMBL/GenBank/DDBJ whole genome shotgun (WGS) entry which is preliminary data.</text>
</comment>
<evidence type="ECO:0008006" key="3">
    <source>
        <dbReference type="Google" id="ProtNLM"/>
    </source>
</evidence>
<reference evidence="1 2" key="1">
    <citation type="submission" date="2019-01" db="EMBL/GenBank/DDBJ databases">
        <title>Chengkuizengella sp. nov., isolated from deep-sea sediment of East Pacific Ocean.</title>
        <authorList>
            <person name="Yang J."/>
            <person name="Lai Q."/>
            <person name="Shao Z."/>
        </authorList>
    </citation>
    <scope>NUCLEOTIDE SEQUENCE [LARGE SCALE GENOMIC DNA]</scope>
    <source>
        <strain evidence="1 2">YPA3-1-1</strain>
    </source>
</reference>
<dbReference type="AlphaFoldDB" id="A0A6N9Q6I4"/>
<accession>A0A6N9Q6I4</accession>